<gene>
    <name evidence="7" type="ORF">EVG20_g972</name>
</gene>
<evidence type="ECO:0000259" key="6">
    <source>
        <dbReference type="Pfam" id="PF16862"/>
    </source>
</evidence>
<keyword evidence="8" id="KW-1185">Reference proteome</keyword>
<dbReference type="Pfam" id="PF16862">
    <property type="entry name" value="Glyco_hydro_79C"/>
    <property type="match status" value="1"/>
</dbReference>
<comment type="similarity">
    <text evidence="2">Belongs to the ARPC2 family.</text>
</comment>
<dbReference type="GO" id="GO:0034314">
    <property type="term" value="P:Arp2/3 complex-mediated actin nucleation"/>
    <property type="evidence" value="ECO:0007669"/>
    <property type="project" value="InterPro"/>
</dbReference>
<evidence type="ECO:0000256" key="3">
    <source>
        <dbReference type="ARBA" id="ARBA00022490"/>
    </source>
</evidence>
<dbReference type="PANTHER" id="PTHR36183">
    <property type="entry name" value="BETA-GLUCURONIDASE"/>
    <property type="match status" value="1"/>
</dbReference>
<evidence type="ECO:0000256" key="1">
    <source>
        <dbReference type="ARBA" id="ARBA00004245"/>
    </source>
</evidence>
<keyword evidence="3" id="KW-0963">Cytoplasm</keyword>
<dbReference type="GO" id="GO:0003779">
    <property type="term" value="F:actin binding"/>
    <property type="evidence" value="ECO:0007669"/>
    <property type="project" value="UniProtKB-KW"/>
</dbReference>
<dbReference type="Gene3D" id="2.60.40.1180">
    <property type="entry name" value="Golgi alpha-mannosidase II"/>
    <property type="match status" value="1"/>
</dbReference>
<evidence type="ECO:0000256" key="4">
    <source>
        <dbReference type="ARBA" id="ARBA00023203"/>
    </source>
</evidence>
<dbReference type="InterPro" id="IPR013780">
    <property type="entry name" value="Glyco_hydro_b"/>
</dbReference>
<evidence type="ECO:0000313" key="7">
    <source>
        <dbReference type="EMBL" id="TFY72029.1"/>
    </source>
</evidence>
<evidence type="ECO:0000256" key="2">
    <source>
        <dbReference type="ARBA" id="ARBA00007192"/>
    </source>
</evidence>
<keyword evidence="5" id="KW-0206">Cytoskeleton</keyword>
<dbReference type="InterPro" id="IPR007188">
    <property type="entry name" value="ARPC2"/>
</dbReference>
<dbReference type="Proteomes" id="UP000298327">
    <property type="component" value="Unassembled WGS sequence"/>
</dbReference>
<feature type="domain" description="Beta-glucuronidase C-terminal" evidence="6">
    <location>
        <begin position="776"/>
        <end position="873"/>
    </location>
</feature>
<keyword evidence="4" id="KW-0009">Actin-binding</keyword>
<dbReference type="STRING" id="205917.A0A4Y9ZF28"/>
<proteinExistence type="inferred from homology"/>
<comment type="subcellular location">
    <subcellularLocation>
        <location evidence="1">Cytoplasm</location>
        <location evidence="1">Cytoskeleton</location>
    </subcellularLocation>
</comment>
<protein>
    <recommendedName>
        <fullName evidence="6">Beta-glucuronidase C-terminal domain-containing protein</fullName>
    </recommendedName>
</protein>
<evidence type="ECO:0000313" key="8">
    <source>
        <dbReference type="Proteomes" id="UP000298327"/>
    </source>
</evidence>
<sequence length="926" mass="101699">MILLEPHNYIIQTTLIDKFAKPSSLDVQFVDFDGVRFHMTNGDRKTVLLLSMHIRCWDELVRYGAMDVLRREYSSLLRTHAEPEYNVTLEIDLENAPAEGEARDNFIHSISLLKRNALAAPFELAFTTQKQLEAGGGQGELMQMHYRDEEVIYVQAAQDRVTIIFSTVFREETDRIYGKLFLQEFVDARRLPTIQNAPQVLFTNREPPLEIRHVPGLRDSEDIGYVTFVLFPRHFTNPTIAAGTISHIQLFRDYLHYHIKCSKAYMHSRMRFRVSEFQKVLNRAKTEIATTDRKTASSAMDSRRQLIGPQHASCVLRDFAPCFAASYAPPPASLITTLFKFCCPRALAAMFVPASLLAHVLLFSLRWVPSVARTVSVSIPLTAPTSAPSVPGSLISFSIEQDRWTDWIGTGSRNDYWFNLLSNLKDITGETPRIRIGADSEDHTDFSKTVKYSEAIFPASNPTTPYPEATNVTVGSAYYQLASQLPSGTQVTWGVNFGTDNLTAAYLETQAIVSAFTSSAVKSAGVTLESIEIGNEADLYKNNGHRNSSFNIQNYVNQWTTFAQNVTATANAALGSKVALWGASFAGSSHSATSGFSPQSAIQDGLLKSSAGAQIKTISQHHYEGSFCSGSNGLLQDLMLKSHTRGNLSSFSPDISAVQEQGLQYVLGETNSYSCHGAPGVSNVAGTALWGLDYALYATQIGVARVHFHEGIGYKYNFFQPVTLTRSILDGSTLPTPLAPHIQPLYYAAIVAGEAIGNTGSAKAVELSISNSQVAGYAFFEGSALKRALFINFQSYVGGTRGSVHITPTFSGGSKSEMTVKRLAIPLANATSGVTWGGQTYETSDGKVSGSVHTTKVSELCIGRIRFGIRGSTIAHIYDFSMIPDLWQKAFSSQCMLPGFCWDVLAHVEIRQAVSDQDGSRRKLSA</sequence>
<dbReference type="GO" id="GO:0030041">
    <property type="term" value="P:actin filament polymerization"/>
    <property type="evidence" value="ECO:0007669"/>
    <property type="project" value="InterPro"/>
</dbReference>
<dbReference type="Pfam" id="PF04045">
    <property type="entry name" value="P34-Arc"/>
    <property type="match status" value="1"/>
</dbReference>
<comment type="caution">
    <text evidence="7">The sequence shown here is derived from an EMBL/GenBank/DDBJ whole genome shotgun (WGS) entry which is preliminary data.</text>
</comment>
<dbReference type="InterPro" id="IPR031728">
    <property type="entry name" value="GlcAase_C"/>
</dbReference>
<organism evidence="7 8">
    <name type="scientific">Dentipellis fragilis</name>
    <dbReference type="NCBI Taxonomy" id="205917"/>
    <lineage>
        <taxon>Eukaryota</taxon>
        <taxon>Fungi</taxon>
        <taxon>Dikarya</taxon>
        <taxon>Basidiomycota</taxon>
        <taxon>Agaricomycotina</taxon>
        <taxon>Agaricomycetes</taxon>
        <taxon>Russulales</taxon>
        <taxon>Hericiaceae</taxon>
        <taxon>Dentipellis</taxon>
    </lineage>
</organism>
<dbReference type="Gene3D" id="3.20.20.80">
    <property type="entry name" value="Glycosidases"/>
    <property type="match status" value="1"/>
</dbReference>
<dbReference type="EMBL" id="SEOQ01000027">
    <property type="protein sequence ID" value="TFY72029.1"/>
    <property type="molecule type" value="Genomic_DNA"/>
</dbReference>
<dbReference type="AlphaFoldDB" id="A0A4Y9ZF28"/>
<evidence type="ECO:0000256" key="5">
    <source>
        <dbReference type="ARBA" id="ARBA00023212"/>
    </source>
</evidence>
<reference evidence="7 8" key="1">
    <citation type="submission" date="2019-02" db="EMBL/GenBank/DDBJ databases">
        <title>Genome sequencing of the rare red list fungi Dentipellis fragilis.</title>
        <authorList>
            <person name="Buettner E."/>
            <person name="Kellner H."/>
        </authorList>
    </citation>
    <scope>NUCLEOTIDE SEQUENCE [LARGE SCALE GENOMIC DNA]</scope>
    <source>
        <strain evidence="7 8">DSM 105465</strain>
    </source>
</reference>
<dbReference type="FunFam" id="3.30.1460.20:FF:000005">
    <property type="entry name" value="Arp2/3 complex 34 kDa subunit"/>
    <property type="match status" value="1"/>
</dbReference>
<dbReference type="Gene3D" id="3.30.1460.20">
    <property type="match status" value="2"/>
</dbReference>
<dbReference type="PANTHER" id="PTHR36183:SF2">
    <property type="entry name" value="BETA-GLUCURONIDASE C-TERMINAL DOMAIN-CONTAINING PROTEIN"/>
    <property type="match status" value="1"/>
</dbReference>
<dbReference type="InterPro" id="IPR052974">
    <property type="entry name" value="GH79_Enzymes"/>
</dbReference>
<accession>A0A4Y9ZF28</accession>
<dbReference type="InterPro" id="IPR017853">
    <property type="entry name" value="GH"/>
</dbReference>
<name>A0A4Y9ZF28_9AGAM</name>
<dbReference type="InterPro" id="IPR034666">
    <property type="entry name" value="ARPC2/4"/>
</dbReference>
<dbReference type="SUPFAM" id="SSF69645">
    <property type="entry name" value="Arp2/3 complex subunits"/>
    <property type="match status" value="2"/>
</dbReference>
<dbReference type="SUPFAM" id="SSF51445">
    <property type="entry name" value="(Trans)glycosidases"/>
    <property type="match status" value="1"/>
</dbReference>
<dbReference type="FunFam" id="3.30.1460.20:FF:000003">
    <property type="entry name" value="Arp2/3 complex 34 kDa subunit"/>
    <property type="match status" value="1"/>
</dbReference>
<dbReference type="OrthoDB" id="2796951at2759"/>
<dbReference type="GO" id="GO:0005885">
    <property type="term" value="C:Arp2/3 protein complex"/>
    <property type="evidence" value="ECO:0007669"/>
    <property type="project" value="InterPro"/>
</dbReference>